<organism evidence="2 3">
    <name type="scientific">Streptomyces humidus</name>
    <dbReference type="NCBI Taxonomy" id="52259"/>
    <lineage>
        <taxon>Bacteria</taxon>
        <taxon>Bacillati</taxon>
        <taxon>Actinomycetota</taxon>
        <taxon>Actinomycetes</taxon>
        <taxon>Kitasatosporales</taxon>
        <taxon>Streptomycetaceae</taxon>
        <taxon>Streptomyces</taxon>
    </lineage>
</organism>
<sequence length="151" mass="15980">MRLTSSPYESPSLTLPPWVPPPGGLRTWGCGEHFDAVRLPATLAPPLIALLQAAGGHGPVLADPYSGSWHILLDPDTVRPGPWARHGIRLLRPGTRLTIPAAQVTAGTDLHWHTPPGAGYTHAELLNGALTAPSGLTSTPRRAAPRPRASR</sequence>
<evidence type="ECO:0000313" key="2">
    <source>
        <dbReference type="EMBL" id="GGR81261.1"/>
    </source>
</evidence>
<dbReference type="RefSeq" id="WP_024127140.1">
    <property type="nucleotide sequence ID" value="NZ_BMTL01000007.1"/>
</dbReference>
<gene>
    <name evidence="2" type="ORF">GCM10010269_20530</name>
</gene>
<proteinExistence type="predicted"/>
<dbReference type="EMBL" id="BMTL01000007">
    <property type="protein sequence ID" value="GGR81261.1"/>
    <property type="molecule type" value="Genomic_DNA"/>
</dbReference>
<evidence type="ECO:0000256" key="1">
    <source>
        <dbReference type="SAM" id="MobiDB-lite"/>
    </source>
</evidence>
<dbReference type="AlphaFoldDB" id="A0A918L271"/>
<keyword evidence="3" id="KW-1185">Reference proteome</keyword>
<evidence type="ECO:0000313" key="3">
    <source>
        <dbReference type="Proteomes" id="UP000606194"/>
    </source>
</evidence>
<name>A0A918L271_9ACTN</name>
<dbReference type="Proteomes" id="UP000606194">
    <property type="component" value="Unassembled WGS sequence"/>
</dbReference>
<comment type="caution">
    <text evidence="2">The sequence shown here is derived from an EMBL/GenBank/DDBJ whole genome shotgun (WGS) entry which is preliminary data.</text>
</comment>
<accession>A0A918L271</accession>
<reference evidence="2" key="2">
    <citation type="submission" date="2020-09" db="EMBL/GenBank/DDBJ databases">
        <authorList>
            <person name="Sun Q."/>
            <person name="Ohkuma M."/>
        </authorList>
    </citation>
    <scope>NUCLEOTIDE SEQUENCE</scope>
    <source>
        <strain evidence="2">JCM 4386</strain>
    </source>
</reference>
<protein>
    <submittedName>
        <fullName evidence="2">Uncharacterized protein</fullName>
    </submittedName>
</protein>
<feature type="region of interest" description="Disordered" evidence="1">
    <location>
        <begin position="131"/>
        <end position="151"/>
    </location>
</feature>
<reference evidence="2" key="1">
    <citation type="journal article" date="2014" name="Int. J. Syst. Evol. Microbiol.">
        <title>Complete genome sequence of Corynebacterium casei LMG S-19264T (=DSM 44701T), isolated from a smear-ripened cheese.</title>
        <authorList>
            <consortium name="US DOE Joint Genome Institute (JGI-PGF)"/>
            <person name="Walter F."/>
            <person name="Albersmeier A."/>
            <person name="Kalinowski J."/>
            <person name="Ruckert C."/>
        </authorList>
    </citation>
    <scope>NUCLEOTIDE SEQUENCE</scope>
    <source>
        <strain evidence="2">JCM 4386</strain>
    </source>
</reference>